<gene>
    <name evidence="1" type="ORF">J3U87_13470</name>
</gene>
<evidence type="ECO:0000313" key="2">
    <source>
        <dbReference type="Proteomes" id="UP000663929"/>
    </source>
</evidence>
<evidence type="ECO:0000313" key="1">
    <source>
        <dbReference type="EMBL" id="QTD53458.1"/>
    </source>
</evidence>
<dbReference type="Proteomes" id="UP000663929">
    <property type="component" value="Chromosome"/>
</dbReference>
<name>A0A8A4TWA8_SULCO</name>
<dbReference type="AlphaFoldDB" id="A0A8A4TWA8"/>
<dbReference type="EMBL" id="CP071793">
    <property type="protein sequence ID" value="QTD53458.1"/>
    <property type="molecule type" value="Genomic_DNA"/>
</dbReference>
<dbReference type="KEGG" id="scor:J3U87_13470"/>
<proteinExistence type="predicted"/>
<accession>A0A8A4TWA8</accession>
<organism evidence="1 2">
    <name type="scientific">Sulfidibacter corallicola</name>
    <dbReference type="NCBI Taxonomy" id="2818388"/>
    <lineage>
        <taxon>Bacteria</taxon>
        <taxon>Pseudomonadati</taxon>
        <taxon>Acidobacteriota</taxon>
        <taxon>Holophagae</taxon>
        <taxon>Acanthopleuribacterales</taxon>
        <taxon>Acanthopleuribacteraceae</taxon>
        <taxon>Sulfidibacter</taxon>
    </lineage>
</organism>
<reference evidence="1" key="1">
    <citation type="submission" date="2021-03" db="EMBL/GenBank/DDBJ databases">
        <title>Acanthopleuribacteraceae sp. M133.</title>
        <authorList>
            <person name="Wang G."/>
        </authorList>
    </citation>
    <scope>NUCLEOTIDE SEQUENCE</scope>
    <source>
        <strain evidence="1">M133</strain>
    </source>
</reference>
<sequence>MSKDVQHAISALQNKVLVNLEEFASLRGSEMIQEIYFLVLGFNYYDQRYPDNFFASPISSTSNMSSTEQQVFDFEIDSDQRVKPGEAKALKFDNHHKVGEKRKLLGETTRYNNSILDFFYAWTSPVYQVVKERVHQFPHGLPLFYGTPDQVASIYLAAFQINPESGSAPEDAYKGISDRLDEASKFHPKTVRQDLHDAVKAMQEIDFIRKQREVEPTMFRSLAQTKHDQRRIEVKFEQVRKAFSRLIKVYENLAIEANHKIRYTNVFTIREEEHWLEGGYTDWGDQRIALKINVDVS</sequence>
<dbReference type="RefSeq" id="WP_237383561.1">
    <property type="nucleotide sequence ID" value="NZ_CP071793.1"/>
</dbReference>
<protein>
    <submittedName>
        <fullName evidence="1">Uncharacterized protein</fullName>
    </submittedName>
</protein>
<keyword evidence="2" id="KW-1185">Reference proteome</keyword>